<dbReference type="KEGG" id="sbil:SANBI_003298"/>
<keyword evidence="2" id="KW-1185">Reference proteome</keyword>
<dbReference type="AlphaFoldDB" id="A0AAF0Z345"/>
<dbReference type="Proteomes" id="UP001304340">
    <property type="component" value="Chromosome"/>
</dbReference>
<protein>
    <recommendedName>
        <fullName evidence="3">Antitoxin HicB</fullName>
    </recommendedName>
</protein>
<evidence type="ECO:0000313" key="1">
    <source>
        <dbReference type="EMBL" id="WPF81972.1"/>
    </source>
</evidence>
<evidence type="ECO:0000313" key="2">
    <source>
        <dbReference type="Proteomes" id="UP001304340"/>
    </source>
</evidence>
<name>A0AAF0Z345_9MICO</name>
<dbReference type="EMBL" id="CP138359">
    <property type="protein sequence ID" value="WPF81972.1"/>
    <property type="molecule type" value="Genomic_DNA"/>
</dbReference>
<proteinExistence type="predicted"/>
<organism evidence="1 2">
    <name type="scientific">Sanguibacter biliveldensis</name>
    <dbReference type="NCBI Taxonomy" id="3030830"/>
    <lineage>
        <taxon>Bacteria</taxon>
        <taxon>Bacillati</taxon>
        <taxon>Actinomycetota</taxon>
        <taxon>Actinomycetes</taxon>
        <taxon>Micrococcales</taxon>
        <taxon>Sanguibacteraceae</taxon>
        <taxon>Sanguibacter</taxon>
    </lineage>
</organism>
<evidence type="ECO:0008006" key="3">
    <source>
        <dbReference type="Google" id="ProtNLM"/>
    </source>
</evidence>
<accession>A0AAF0Z345</accession>
<reference evidence="2" key="1">
    <citation type="submission" date="2023-11" db="EMBL/GenBank/DDBJ databases">
        <authorList>
            <person name="Helweg L.P."/>
            <person name="Kiel A."/>
            <person name="Hitz F."/>
            <person name="Ruckert-Reed C."/>
            <person name="Busche T."/>
            <person name="Kaltschmidt B."/>
            <person name="Kaltschmidt C."/>
        </authorList>
    </citation>
    <scope>NUCLEOTIDE SEQUENCE [LARGE SCALE GENOMIC DNA]</scope>
    <source>
        <strain evidence="2">4.1</strain>
    </source>
</reference>
<sequence>MTTYTADAVRDGRWWLLTVDGVGATQSRSLKDAPDAVRGLVSAMQDVDPSTVEVTIRPQVGKDLLEHVEAARESVVRAARLQADAAAQSRAAARELLSIGLTGKDIATILDVSPQRVSQLLTS</sequence>
<dbReference type="RefSeq" id="WP_319156973.1">
    <property type="nucleotide sequence ID" value="NZ_CP138359.1"/>
</dbReference>
<gene>
    <name evidence="1" type="ORF">SANBI_003298</name>
</gene>